<dbReference type="GO" id="GO:0009103">
    <property type="term" value="P:lipopolysaccharide biosynthetic process"/>
    <property type="evidence" value="ECO:0007669"/>
    <property type="project" value="TreeGrafter"/>
</dbReference>
<dbReference type="CAZy" id="GT4">
    <property type="family name" value="Glycosyltransferase Family 4"/>
</dbReference>
<dbReference type="AlphaFoldDB" id="Q3APG2"/>
<dbReference type="STRING" id="340177.Cag_1863"/>
<organism evidence="2">
    <name type="scientific">Chlorobium chlorochromatii (strain CaD3)</name>
    <dbReference type="NCBI Taxonomy" id="340177"/>
    <lineage>
        <taxon>Bacteria</taxon>
        <taxon>Pseudomonadati</taxon>
        <taxon>Chlorobiota</taxon>
        <taxon>Chlorobiia</taxon>
        <taxon>Chlorobiales</taxon>
        <taxon>Chlorobiaceae</taxon>
        <taxon>Chlorobium/Pelodictyon group</taxon>
        <taxon>Chlorobium</taxon>
    </lineage>
</organism>
<proteinExistence type="predicted"/>
<protein>
    <submittedName>
        <fullName evidence="2">Glycosyl transferase, group 1 family protein</fullName>
    </submittedName>
</protein>
<dbReference type="SUPFAM" id="SSF53756">
    <property type="entry name" value="UDP-Glycosyltransferase/glycogen phosphorylase"/>
    <property type="match status" value="1"/>
</dbReference>
<evidence type="ECO:0000256" key="1">
    <source>
        <dbReference type="ARBA" id="ARBA00022679"/>
    </source>
</evidence>
<dbReference type="HOGENOM" id="CLU_041132_3_1_10"/>
<dbReference type="Pfam" id="PF13692">
    <property type="entry name" value="Glyco_trans_1_4"/>
    <property type="match status" value="1"/>
</dbReference>
<evidence type="ECO:0000313" key="2">
    <source>
        <dbReference type="EMBL" id="ABB29113.1"/>
    </source>
</evidence>
<dbReference type="GO" id="GO:0016757">
    <property type="term" value="F:glycosyltransferase activity"/>
    <property type="evidence" value="ECO:0007669"/>
    <property type="project" value="TreeGrafter"/>
</dbReference>
<keyword evidence="1 2" id="KW-0808">Transferase</keyword>
<dbReference type="PANTHER" id="PTHR46401:SF2">
    <property type="entry name" value="GLYCOSYLTRANSFERASE WBBK-RELATED"/>
    <property type="match status" value="1"/>
</dbReference>
<gene>
    <name evidence="2" type="ordered locus">Cag_1863</name>
</gene>
<accession>Q3APG2</accession>
<dbReference type="PANTHER" id="PTHR46401">
    <property type="entry name" value="GLYCOSYLTRANSFERASE WBBK-RELATED"/>
    <property type="match status" value="1"/>
</dbReference>
<dbReference type="EMBL" id="CP000108">
    <property type="protein sequence ID" value="ABB29113.1"/>
    <property type="molecule type" value="Genomic_DNA"/>
</dbReference>
<dbReference type="KEGG" id="cch:Cag_1863"/>
<name>Q3APG2_CHLCH</name>
<dbReference type="eggNOG" id="COG0438">
    <property type="taxonomic scope" value="Bacteria"/>
</dbReference>
<dbReference type="Gene3D" id="3.40.50.2000">
    <property type="entry name" value="Glycogen Phosphorylase B"/>
    <property type="match status" value="1"/>
</dbReference>
<sequence length="378" mass="43062">MKPYKLLWFSEIQWDFLSTRKQRLLARFPDEWHILFIEPFTLGRKHHWLPVKRGRVWVVTVPFLKTIPFRFGALLKRPLVRTLAGLPGIAIMHLWTLLLGFSSSQRIIALSNPYWGKVASHLPCRFRCYDANDDHLAFPSTPSWLPDWLQRYLSTTSLVFSVSKELTARLPLSSSTKVVELGNGVEFNHFATPRQNKPSQLAALSGKILGYAGAMDWLDVDLLEKVAQTYHQYHLVLLGPAYEHGWMERQLGLQALPNVHYFGKIEYSELPAWVQAFSVALMPLVANPLKQVSHPNKLYEYLATGVPVVAMNYCSAVEAAADVVHVAQSYEEFVQLVPIALADNRREARQAFAKQHSWDALAATMVHELQHAWQESAP</sequence>
<dbReference type="OrthoDB" id="9816564at2"/>
<reference evidence="2" key="1">
    <citation type="submission" date="2005-08" db="EMBL/GenBank/DDBJ databases">
        <title>Complete sequence of Chlorobium chlorochromatii CaD3.</title>
        <authorList>
            <person name="Copeland A."/>
            <person name="Lucas S."/>
            <person name="Lapidus A."/>
            <person name="Barry K."/>
            <person name="Detter J.C."/>
            <person name="Glavina T."/>
            <person name="Hammon N."/>
            <person name="Israni S."/>
            <person name="Pitluck S."/>
            <person name="Bryant D."/>
            <person name="Schmutz J."/>
            <person name="Larimer F."/>
            <person name="Land M."/>
            <person name="Kyrpides N."/>
            <person name="Ivanova N."/>
            <person name="Richardson P."/>
        </authorList>
    </citation>
    <scope>NUCLEOTIDE SEQUENCE [LARGE SCALE GENOMIC DNA]</scope>
    <source>
        <strain evidence="2">CaD3</strain>
    </source>
</reference>